<evidence type="ECO:0000256" key="2">
    <source>
        <dbReference type="ARBA" id="ARBA00012616"/>
    </source>
</evidence>
<dbReference type="Gene3D" id="3.30.70.1400">
    <property type="entry name" value="Aminomethyltransferase beta-barrel domains"/>
    <property type="match status" value="1"/>
</dbReference>
<dbReference type="InterPro" id="IPR022903">
    <property type="entry name" value="GcvT_bac"/>
</dbReference>
<comment type="catalytic activity">
    <reaction evidence="6 7">
        <text>N(6)-[(R)-S(8)-aminomethyldihydrolipoyl]-L-lysyl-[protein] + (6S)-5,6,7,8-tetrahydrofolate = N(6)-[(R)-dihydrolipoyl]-L-lysyl-[protein] + (6R)-5,10-methylene-5,6,7,8-tetrahydrofolate + NH4(+)</text>
        <dbReference type="Rhea" id="RHEA:16945"/>
        <dbReference type="Rhea" id="RHEA-COMP:10475"/>
        <dbReference type="Rhea" id="RHEA-COMP:10492"/>
        <dbReference type="ChEBI" id="CHEBI:15636"/>
        <dbReference type="ChEBI" id="CHEBI:28938"/>
        <dbReference type="ChEBI" id="CHEBI:57453"/>
        <dbReference type="ChEBI" id="CHEBI:83100"/>
        <dbReference type="ChEBI" id="CHEBI:83143"/>
        <dbReference type="EC" id="2.1.2.10"/>
    </reaction>
</comment>
<protein>
    <recommendedName>
        <fullName evidence="2 7">Aminomethyltransferase</fullName>
        <ecNumber evidence="2 7">2.1.2.10</ecNumber>
    </recommendedName>
    <alternativeName>
        <fullName evidence="5 7">Glycine cleavage system T protein</fullName>
    </alternativeName>
</protein>
<dbReference type="HAMAP" id="MF_00259">
    <property type="entry name" value="GcvT"/>
    <property type="match status" value="1"/>
</dbReference>
<evidence type="ECO:0000256" key="1">
    <source>
        <dbReference type="ARBA" id="ARBA00008609"/>
    </source>
</evidence>
<dbReference type="InterPro" id="IPR028896">
    <property type="entry name" value="GcvT/YgfZ/DmdA"/>
</dbReference>
<dbReference type="Pfam" id="PF08669">
    <property type="entry name" value="GCV_T_C"/>
    <property type="match status" value="1"/>
</dbReference>
<dbReference type="InterPro" id="IPR013977">
    <property type="entry name" value="GcvT_C"/>
</dbReference>
<dbReference type="PANTHER" id="PTHR43757">
    <property type="entry name" value="AMINOMETHYLTRANSFERASE"/>
    <property type="match status" value="1"/>
</dbReference>
<evidence type="ECO:0000313" key="12">
    <source>
        <dbReference type="Proteomes" id="UP000243077"/>
    </source>
</evidence>
<dbReference type="Gene3D" id="3.30.1360.120">
    <property type="entry name" value="Probable tRNA modification gtpase trme, domain 1"/>
    <property type="match status" value="1"/>
</dbReference>
<feature type="domain" description="GCVT N-terminal" evidence="9">
    <location>
        <begin position="8"/>
        <end position="272"/>
    </location>
</feature>
<accession>A0A2L2BPG6</accession>
<evidence type="ECO:0000256" key="7">
    <source>
        <dbReference type="HAMAP-Rule" id="MF_00259"/>
    </source>
</evidence>
<dbReference type="AlphaFoldDB" id="A0A2L2BPG6"/>
<evidence type="ECO:0000259" key="9">
    <source>
        <dbReference type="Pfam" id="PF01571"/>
    </source>
</evidence>
<comment type="subunit">
    <text evidence="7">The glycine cleavage system is composed of four proteins: P, T, L and H.</text>
</comment>
<keyword evidence="12" id="KW-1185">Reference proteome</keyword>
<dbReference type="Gene3D" id="2.40.30.110">
    <property type="entry name" value="Aminomethyltransferase beta-barrel domains"/>
    <property type="match status" value="1"/>
</dbReference>
<dbReference type="InterPro" id="IPR006222">
    <property type="entry name" value="GCVT_N"/>
</dbReference>
<reference evidence="11 12" key="1">
    <citation type="submission" date="2018-02" db="EMBL/GenBank/DDBJ databases">
        <title>Complete genome of the streamlined marine actinobacterium Pontimonas salivibrio CL-TW6 adapted to coastal planktonic lifestype.</title>
        <authorList>
            <person name="Cho B.C."/>
            <person name="Hardies S.C."/>
            <person name="Jang G.I."/>
            <person name="Hwang C.Y."/>
        </authorList>
    </citation>
    <scope>NUCLEOTIDE SEQUENCE [LARGE SCALE GENOMIC DNA]</scope>
    <source>
        <strain evidence="11 12">CL-TW6</strain>
    </source>
</reference>
<dbReference type="InterPro" id="IPR029043">
    <property type="entry name" value="GcvT/YgfZ_C"/>
</dbReference>
<keyword evidence="4 7" id="KW-0808">Transferase</keyword>
<evidence type="ECO:0000256" key="8">
    <source>
        <dbReference type="PIRSR" id="PIRSR006487-1"/>
    </source>
</evidence>
<dbReference type="GO" id="GO:0008168">
    <property type="term" value="F:methyltransferase activity"/>
    <property type="evidence" value="ECO:0007669"/>
    <property type="project" value="UniProtKB-KW"/>
</dbReference>
<comment type="function">
    <text evidence="7">The glycine cleavage system catalyzes the degradation of glycine.</text>
</comment>
<dbReference type="EC" id="2.1.2.10" evidence="2 7"/>
<dbReference type="Proteomes" id="UP000243077">
    <property type="component" value="Chromosome"/>
</dbReference>
<dbReference type="GO" id="GO:0019464">
    <property type="term" value="P:glycine decarboxylation via glycine cleavage system"/>
    <property type="evidence" value="ECO:0007669"/>
    <property type="project" value="UniProtKB-UniRule"/>
</dbReference>
<dbReference type="InterPro" id="IPR027266">
    <property type="entry name" value="TrmE/GcvT-like"/>
</dbReference>
<dbReference type="GO" id="GO:0005829">
    <property type="term" value="C:cytosol"/>
    <property type="evidence" value="ECO:0007669"/>
    <property type="project" value="TreeGrafter"/>
</dbReference>
<feature type="binding site" evidence="8">
    <location>
        <position position="205"/>
    </location>
    <ligand>
        <name>substrate</name>
    </ligand>
</feature>
<sequence>MTSRHTPLHQIHEQAGASFTDFSGWSMPVRYSSDLAEHHAVRTTAGLFDLSHMAEIRVVGREAAAALDYALSGRLSVLENGEAKYSLILNDRAGIIDDLVVYCLAQDDYLIVANAGNRDEVVAELTARVDRFDASVRDDTDQTVMVAVQGPVAREVLDAAPELHPDTELSDLGYYRITSAVFRAESVDTPLWVARTGYTGEDGFELYIDKDHGAALWQALVAAGVDYDLQLCGLAARDTLRLEAGMALYGNELHPTTKPAEARLARVVDKEKDDFVGKAWLVEHPEPSTRILVGLVAEGRRAARAGYPVVDPGTMDVVGQVTSGALSPTLGYPIAMAMVERDYKDLDTELHLDVRGQMVPARVVALPFYRRRKD</sequence>
<comment type="similarity">
    <text evidence="1 7">Belongs to the GcvT family.</text>
</comment>
<dbReference type="NCBIfam" id="NF001567">
    <property type="entry name" value="PRK00389.1"/>
    <property type="match status" value="1"/>
</dbReference>
<keyword evidence="11" id="KW-0489">Methyltransferase</keyword>
<evidence type="ECO:0000313" key="11">
    <source>
        <dbReference type="EMBL" id="AVG23537.1"/>
    </source>
</evidence>
<keyword evidence="3 7" id="KW-0032">Aminotransferase</keyword>
<dbReference type="SUPFAM" id="SSF101790">
    <property type="entry name" value="Aminomethyltransferase beta-barrel domain"/>
    <property type="match status" value="1"/>
</dbReference>
<evidence type="ECO:0000256" key="4">
    <source>
        <dbReference type="ARBA" id="ARBA00022679"/>
    </source>
</evidence>
<dbReference type="RefSeq" id="WP_104914225.1">
    <property type="nucleotide sequence ID" value="NZ_CP026923.1"/>
</dbReference>
<feature type="domain" description="Aminomethyltransferase C-terminal" evidence="10">
    <location>
        <begin position="290"/>
        <end position="369"/>
    </location>
</feature>
<evidence type="ECO:0000256" key="6">
    <source>
        <dbReference type="ARBA" id="ARBA00047665"/>
    </source>
</evidence>
<dbReference type="GO" id="GO:0004047">
    <property type="term" value="F:aminomethyltransferase activity"/>
    <property type="evidence" value="ECO:0007669"/>
    <property type="project" value="UniProtKB-UniRule"/>
</dbReference>
<dbReference type="GO" id="GO:0008483">
    <property type="term" value="F:transaminase activity"/>
    <property type="evidence" value="ECO:0007669"/>
    <property type="project" value="UniProtKB-KW"/>
</dbReference>
<dbReference type="Pfam" id="PF01571">
    <property type="entry name" value="GCV_T"/>
    <property type="match status" value="1"/>
</dbReference>
<organism evidence="11 12">
    <name type="scientific">Pontimonas salivibrio</name>
    <dbReference type="NCBI Taxonomy" id="1159327"/>
    <lineage>
        <taxon>Bacteria</taxon>
        <taxon>Bacillati</taxon>
        <taxon>Actinomycetota</taxon>
        <taxon>Actinomycetes</taxon>
        <taxon>Micrococcales</taxon>
        <taxon>Microbacteriaceae</taxon>
        <taxon>Pontimonas</taxon>
    </lineage>
</organism>
<dbReference type="PANTHER" id="PTHR43757:SF2">
    <property type="entry name" value="AMINOMETHYLTRANSFERASE, MITOCHONDRIAL"/>
    <property type="match status" value="1"/>
</dbReference>
<gene>
    <name evidence="7" type="primary">gcvT</name>
    <name evidence="11" type="ORF">C3B54_11549</name>
</gene>
<dbReference type="Gene3D" id="4.10.1250.10">
    <property type="entry name" value="Aminomethyltransferase fragment"/>
    <property type="match status" value="1"/>
</dbReference>
<dbReference type="KEGG" id="psai:C3B54_11549"/>
<dbReference type="NCBIfam" id="TIGR00528">
    <property type="entry name" value="gcvT"/>
    <property type="match status" value="1"/>
</dbReference>
<dbReference type="OrthoDB" id="9774591at2"/>
<evidence type="ECO:0000256" key="3">
    <source>
        <dbReference type="ARBA" id="ARBA00022576"/>
    </source>
</evidence>
<dbReference type="InterPro" id="IPR006223">
    <property type="entry name" value="GcvT"/>
</dbReference>
<name>A0A2L2BPG6_9MICO</name>
<dbReference type="EMBL" id="CP026923">
    <property type="protein sequence ID" value="AVG23537.1"/>
    <property type="molecule type" value="Genomic_DNA"/>
</dbReference>
<dbReference type="SUPFAM" id="SSF103025">
    <property type="entry name" value="Folate-binding domain"/>
    <property type="match status" value="1"/>
</dbReference>
<dbReference type="GO" id="GO:0005960">
    <property type="term" value="C:glycine cleavage complex"/>
    <property type="evidence" value="ECO:0007669"/>
    <property type="project" value="InterPro"/>
</dbReference>
<evidence type="ECO:0000256" key="5">
    <source>
        <dbReference type="ARBA" id="ARBA00031395"/>
    </source>
</evidence>
<dbReference type="FunFam" id="2.40.30.110:FF:000003">
    <property type="entry name" value="Aminomethyltransferase"/>
    <property type="match status" value="1"/>
</dbReference>
<evidence type="ECO:0000259" key="10">
    <source>
        <dbReference type="Pfam" id="PF08669"/>
    </source>
</evidence>
<proteinExistence type="inferred from homology"/>
<dbReference type="GO" id="GO:0032259">
    <property type="term" value="P:methylation"/>
    <property type="evidence" value="ECO:0007669"/>
    <property type="project" value="UniProtKB-KW"/>
</dbReference>
<dbReference type="PIRSF" id="PIRSF006487">
    <property type="entry name" value="GcvT"/>
    <property type="match status" value="1"/>
</dbReference>